<dbReference type="EMBL" id="JAMDLZ010000023">
    <property type="protein sequence ID" value="MCY9548131.1"/>
    <property type="molecule type" value="Genomic_DNA"/>
</dbReference>
<proteinExistence type="predicted"/>
<organism evidence="2 3">
    <name type="scientific">Lysinibacillus xylanilyticus</name>
    <dbReference type="NCBI Taxonomy" id="582475"/>
    <lineage>
        <taxon>Bacteria</taxon>
        <taxon>Bacillati</taxon>
        <taxon>Bacillota</taxon>
        <taxon>Bacilli</taxon>
        <taxon>Bacillales</taxon>
        <taxon>Bacillaceae</taxon>
        <taxon>Lysinibacillus</taxon>
    </lineage>
</organism>
<keyword evidence="3" id="KW-1185">Reference proteome</keyword>
<accession>A0ABT4EV36</accession>
<evidence type="ECO:0000313" key="2">
    <source>
        <dbReference type="EMBL" id="MCY9548131.1"/>
    </source>
</evidence>
<evidence type="ECO:0000256" key="1">
    <source>
        <dbReference type="SAM" id="MobiDB-lite"/>
    </source>
</evidence>
<sequence length="61" mass="7035">MTDRRVRATESRARTTDRKAEATERRVGAADRNAEATNRAIDTTVEYHYVLTHTFYVAPHQ</sequence>
<reference evidence="2 3" key="1">
    <citation type="submission" date="2022-05" db="EMBL/GenBank/DDBJ databases">
        <title>Genome Sequencing of Bee-Associated Microbes.</title>
        <authorList>
            <person name="Dunlap C."/>
        </authorList>
    </citation>
    <scope>NUCLEOTIDE SEQUENCE [LARGE SCALE GENOMIC DNA]</scope>
    <source>
        <strain evidence="2 3">NRRL BD-083</strain>
    </source>
</reference>
<gene>
    <name evidence="2" type="ORF">M5W82_14330</name>
</gene>
<feature type="region of interest" description="Disordered" evidence="1">
    <location>
        <begin position="1"/>
        <end position="34"/>
    </location>
</feature>
<name>A0ABT4EV36_9BACI</name>
<dbReference type="RefSeq" id="WP_268637980.1">
    <property type="nucleotide sequence ID" value="NZ_JAMDLZ010000023.1"/>
</dbReference>
<protein>
    <submittedName>
        <fullName evidence="2">Uncharacterized protein</fullName>
    </submittedName>
</protein>
<evidence type="ECO:0000313" key="3">
    <source>
        <dbReference type="Proteomes" id="UP001527052"/>
    </source>
</evidence>
<dbReference type="Proteomes" id="UP001527052">
    <property type="component" value="Unassembled WGS sequence"/>
</dbReference>
<comment type="caution">
    <text evidence="2">The sequence shown here is derived from an EMBL/GenBank/DDBJ whole genome shotgun (WGS) entry which is preliminary data.</text>
</comment>